<dbReference type="Proteomes" id="UP000001055">
    <property type="component" value="Unassembled WGS sequence"/>
</dbReference>
<dbReference type="EMBL" id="CH445340">
    <property type="protein sequence ID" value="EAT82592.1"/>
    <property type="molecule type" value="Genomic_DNA"/>
</dbReference>
<dbReference type="AlphaFoldDB" id="Q0UDA7"/>
<dbReference type="InParanoid" id="Q0UDA7"/>
<evidence type="ECO:0000313" key="1">
    <source>
        <dbReference type="EMBL" id="EAT82592.1"/>
    </source>
</evidence>
<name>Q0UDA7_PHANO</name>
<dbReference type="KEGG" id="pno:SNOG_10257"/>
<reference evidence="2" key="1">
    <citation type="journal article" date="2007" name="Plant Cell">
        <title>Dothideomycete-plant interactions illuminated by genome sequencing and EST analysis of the wheat pathogen Stagonospora nodorum.</title>
        <authorList>
            <person name="Hane J.K."/>
            <person name="Lowe R.G."/>
            <person name="Solomon P.S."/>
            <person name="Tan K.C."/>
            <person name="Schoch C.L."/>
            <person name="Spatafora J.W."/>
            <person name="Crous P.W."/>
            <person name="Kodira C."/>
            <person name="Birren B.W."/>
            <person name="Galagan J.E."/>
            <person name="Torriani S.F."/>
            <person name="McDonald B.A."/>
            <person name="Oliver R.P."/>
        </authorList>
    </citation>
    <scope>NUCLEOTIDE SEQUENCE [LARGE SCALE GENOMIC DNA]</scope>
    <source>
        <strain evidence="2">SN15 / ATCC MYA-4574 / FGSC 10173</strain>
    </source>
</reference>
<dbReference type="HOGENOM" id="CLU_3125586_0_0_1"/>
<proteinExistence type="predicted"/>
<accession>Q0UDA7</accession>
<evidence type="ECO:0000313" key="2">
    <source>
        <dbReference type="Proteomes" id="UP000001055"/>
    </source>
</evidence>
<sequence length="50" mass="5536">MSTVLGKQDRRKSLDRAQPRQLNTCCRHLTSFLQSFSPCATPQAGTQSLA</sequence>
<dbReference type="GeneID" id="5977442"/>
<organism evidence="1 2">
    <name type="scientific">Phaeosphaeria nodorum (strain SN15 / ATCC MYA-4574 / FGSC 10173)</name>
    <name type="common">Glume blotch fungus</name>
    <name type="synonym">Parastagonospora nodorum</name>
    <dbReference type="NCBI Taxonomy" id="321614"/>
    <lineage>
        <taxon>Eukaryota</taxon>
        <taxon>Fungi</taxon>
        <taxon>Dikarya</taxon>
        <taxon>Ascomycota</taxon>
        <taxon>Pezizomycotina</taxon>
        <taxon>Dothideomycetes</taxon>
        <taxon>Pleosporomycetidae</taxon>
        <taxon>Pleosporales</taxon>
        <taxon>Pleosporineae</taxon>
        <taxon>Phaeosphaeriaceae</taxon>
        <taxon>Parastagonospora</taxon>
    </lineage>
</organism>
<protein>
    <submittedName>
        <fullName evidence="1">Uncharacterized protein</fullName>
    </submittedName>
</protein>
<gene>
    <name evidence="1" type="ORF">SNOG_10257</name>
</gene>
<dbReference type="RefSeq" id="XP_001800536.1">
    <property type="nucleotide sequence ID" value="XM_001800484.1"/>
</dbReference>